<sequence>MRPPSPPPPPASKSPNIPCLSSDSYLDAGWHVHTLSRGRGTTAHTLILHVHSIQDFRTQGCIVLNEEDPGGYAPAVLLEPREASLQEPEDTSPDYNPDHYGTLPPLPIFLWPTHARLHPAPKADVPAGTLLTSILLQHDPSYPPHLLRADELSERTPRSQTVKNPRVSLLSLGPRTDASHAQANLARADAPTVAHRAGIRIMNCLTTRRHSGSSPAVLASPLRLRVRHGFRRRLAGRWDPSAPPRLQGAKVLRPLLFAAAAAMAGA</sequence>
<dbReference type="EMBL" id="JAPEVG010000007">
    <property type="protein sequence ID" value="KAJ8501452.1"/>
    <property type="molecule type" value="Genomic_DNA"/>
</dbReference>
<comment type="caution">
    <text evidence="1">The sequence shown here is derived from an EMBL/GenBank/DDBJ whole genome shotgun (WGS) entry which is preliminary data.</text>
</comment>
<protein>
    <submittedName>
        <fullName evidence="1">Uncharacterized protein</fullName>
    </submittedName>
</protein>
<reference evidence="1" key="1">
    <citation type="submission" date="2022-11" db="EMBL/GenBank/DDBJ databases">
        <title>Genome Sequence of Cubamyces cubensis.</title>
        <authorList>
            <person name="Buettner E."/>
        </authorList>
    </citation>
    <scope>NUCLEOTIDE SEQUENCE</scope>
    <source>
        <strain evidence="1">MPL-01</strain>
    </source>
</reference>
<keyword evidence="2" id="KW-1185">Reference proteome</keyword>
<dbReference type="Proteomes" id="UP001215151">
    <property type="component" value="Unassembled WGS sequence"/>
</dbReference>
<dbReference type="AlphaFoldDB" id="A0AAD7U349"/>
<name>A0AAD7U349_9APHY</name>
<gene>
    <name evidence="1" type="ORF">ONZ51_g620</name>
</gene>
<evidence type="ECO:0000313" key="1">
    <source>
        <dbReference type="EMBL" id="KAJ8501452.1"/>
    </source>
</evidence>
<proteinExistence type="predicted"/>
<organism evidence="1 2">
    <name type="scientific">Trametes cubensis</name>
    <dbReference type="NCBI Taxonomy" id="1111947"/>
    <lineage>
        <taxon>Eukaryota</taxon>
        <taxon>Fungi</taxon>
        <taxon>Dikarya</taxon>
        <taxon>Basidiomycota</taxon>
        <taxon>Agaricomycotina</taxon>
        <taxon>Agaricomycetes</taxon>
        <taxon>Polyporales</taxon>
        <taxon>Polyporaceae</taxon>
        <taxon>Trametes</taxon>
    </lineage>
</organism>
<evidence type="ECO:0000313" key="2">
    <source>
        <dbReference type="Proteomes" id="UP001215151"/>
    </source>
</evidence>
<accession>A0AAD7U349</accession>